<evidence type="ECO:0000313" key="8">
    <source>
        <dbReference type="EMBL" id="PKZ29747.1"/>
    </source>
</evidence>
<name>A0A2I1NBI3_9BACT</name>
<comment type="subcellular location">
    <subcellularLocation>
        <location evidence="7">Cell membrane</location>
        <topology evidence="7">Multi-pass membrane protein</topology>
    </subcellularLocation>
</comment>
<feature type="transmembrane region" description="Helical" evidence="7">
    <location>
        <begin position="133"/>
        <end position="151"/>
    </location>
</feature>
<dbReference type="EC" id="2.5.1.145" evidence="7"/>
<comment type="caution">
    <text evidence="8">The sequence shown here is derived from an EMBL/GenBank/DDBJ whole genome shotgun (WGS) entry which is preliminary data.</text>
</comment>
<feature type="transmembrane region" description="Helical" evidence="7">
    <location>
        <begin position="184"/>
        <end position="201"/>
    </location>
</feature>
<keyword evidence="4 7" id="KW-0812">Transmembrane</keyword>
<dbReference type="PANTHER" id="PTHR30589:SF0">
    <property type="entry name" value="PHOSPHATIDYLGLYCEROL--PROLIPOPROTEIN DIACYLGLYCERYL TRANSFERASE"/>
    <property type="match status" value="1"/>
</dbReference>
<keyword evidence="3 7" id="KW-0808">Transferase</keyword>
<comment type="catalytic activity">
    <reaction evidence="7">
        <text>L-cysteinyl-[prolipoprotein] + a 1,2-diacyl-sn-glycero-3-phospho-(1'-sn-glycerol) = an S-1,2-diacyl-sn-glyceryl-L-cysteinyl-[prolipoprotein] + sn-glycerol 1-phosphate + H(+)</text>
        <dbReference type="Rhea" id="RHEA:56712"/>
        <dbReference type="Rhea" id="RHEA-COMP:14679"/>
        <dbReference type="Rhea" id="RHEA-COMP:14680"/>
        <dbReference type="ChEBI" id="CHEBI:15378"/>
        <dbReference type="ChEBI" id="CHEBI:29950"/>
        <dbReference type="ChEBI" id="CHEBI:57685"/>
        <dbReference type="ChEBI" id="CHEBI:64716"/>
        <dbReference type="ChEBI" id="CHEBI:140658"/>
        <dbReference type="EC" id="2.5.1.145"/>
    </reaction>
</comment>
<dbReference type="NCBIfam" id="TIGR00544">
    <property type="entry name" value="lgt"/>
    <property type="match status" value="1"/>
</dbReference>
<evidence type="ECO:0000256" key="4">
    <source>
        <dbReference type="ARBA" id="ARBA00022692"/>
    </source>
</evidence>
<sequence>MNWWNEIYNHFDPVAFEIFGLKVHWYGLMYVIALLLALFLAKYFAKRSNFPFSDEMLDKYFIFVEIGVILGARLGYIFIYSNEQIFYLTHPWEIFNPFYNGEFVGISGMSYHGALIGFVISTYIFCKKYKENLWLLLDLVALSVPLAYVFGRIGNFLNKELFGKITEVPWGIYVDGALRHPSQLYEAFLEGILIFIILIFYKKYKKFDGELISVYVILYSLMRFISEIFREPDIQLGVFLGFSMGQILSFLMLIFGVIVYYYHLKKYKQTIKKI</sequence>
<feature type="transmembrane region" description="Helical" evidence="7">
    <location>
        <begin position="238"/>
        <end position="262"/>
    </location>
</feature>
<dbReference type="PROSITE" id="PS01311">
    <property type="entry name" value="LGT"/>
    <property type="match status" value="1"/>
</dbReference>
<dbReference type="GO" id="GO:0042158">
    <property type="term" value="P:lipoprotein biosynthetic process"/>
    <property type="evidence" value="ECO:0007669"/>
    <property type="project" value="UniProtKB-UniRule"/>
</dbReference>
<organism evidence="8 9">
    <name type="scientific">Campylobacter ureolyticus</name>
    <dbReference type="NCBI Taxonomy" id="827"/>
    <lineage>
        <taxon>Bacteria</taxon>
        <taxon>Pseudomonadati</taxon>
        <taxon>Campylobacterota</taxon>
        <taxon>Epsilonproteobacteria</taxon>
        <taxon>Campylobacterales</taxon>
        <taxon>Campylobacteraceae</taxon>
        <taxon>Campylobacter</taxon>
    </lineage>
</organism>
<dbReference type="Proteomes" id="UP000234639">
    <property type="component" value="Unassembled WGS sequence"/>
</dbReference>
<comment type="pathway">
    <text evidence="7">Protein modification; lipoprotein biosynthesis (diacylglyceryl transfer).</text>
</comment>
<keyword evidence="8" id="KW-0449">Lipoprotein</keyword>
<proteinExistence type="inferred from homology"/>
<feature type="transmembrane region" description="Helical" evidence="7">
    <location>
        <begin position="23"/>
        <end position="45"/>
    </location>
</feature>
<dbReference type="UniPathway" id="UPA00664"/>
<comment type="function">
    <text evidence="7">Catalyzes the transfer of the diacylglyceryl group from phosphatidylglycerol to the sulfhydryl group of the N-terminal cysteine of a prolipoprotein, the first step in the formation of mature lipoproteins.</text>
</comment>
<dbReference type="Pfam" id="PF01790">
    <property type="entry name" value="LGT"/>
    <property type="match status" value="1"/>
</dbReference>
<keyword evidence="2 7" id="KW-1003">Cell membrane</keyword>
<evidence type="ECO:0000256" key="7">
    <source>
        <dbReference type="HAMAP-Rule" id="MF_01147"/>
    </source>
</evidence>
<dbReference type="EMBL" id="PKHU01000002">
    <property type="protein sequence ID" value="PKZ29747.1"/>
    <property type="molecule type" value="Genomic_DNA"/>
</dbReference>
<dbReference type="GO" id="GO:0008961">
    <property type="term" value="F:phosphatidylglycerol-prolipoprotein diacylglyceryl transferase activity"/>
    <property type="evidence" value="ECO:0007669"/>
    <property type="project" value="UniProtKB-UniRule"/>
</dbReference>
<evidence type="ECO:0000256" key="3">
    <source>
        <dbReference type="ARBA" id="ARBA00022679"/>
    </source>
</evidence>
<feature type="transmembrane region" description="Helical" evidence="7">
    <location>
        <begin position="103"/>
        <end position="126"/>
    </location>
</feature>
<dbReference type="GO" id="GO:0005886">
    <property type="term" value="C:plasma membrane"/>
    <property type="evidence" value="ECO:0007669"/>
    <property type="project" value="UniProtKB-SubCell"/>
</dbReference>
<evidence type="ECO:0000256" key="2">
    <source>
        <dbReference type="ARBA" id="ARBA00022475"/>
    </source>
</evidence>
<accession>A0A2I1NBI3</accession>
<dbReference type="PANTHER" id="PTHR30589">
    <property type="entry name" value="PROLIPOPROTEIN DIACYLGLYCERYL TRANSFERASE"/>
    <property type="match status" value="1"/>
</dbReference>
<feature type="transmembrane region" description="Helical" evidence="7">
    <location>
        <begin position="208"/>
        <end position="226"/>
    </location>
</feature>
<keyword evidence="6 7" id="KW-0472">Membrane</keyword>
<reference evidence="8 9" key="1">
    <citation type="submission" date="2017-12" db="EMBL/GenBank/DDBJ databases">
        <title>Phylogenetic diversity of female urinary microbiome.</title>
        <authorList>
            <person name="Thomas-White K."/>
            <person name="Wolfe A.J."/>
        </authorList>
    </citation>
    <scope>NUCLEOTIDE SEQUENCE [LARGE SCALE GENOMIC DNA]</scope>
    <source>
        <strain evidence="8 9">UMB0112</strain>
    </source>
</reference>
<dbReference type="HAMAP" id="MF_01147">
    <property type="entry name" value="Lgt"/>
    <property type="match status" value="1"/>
</dbReference>
<dbReference type="AlphaFoldDB" id="A0A2I1NBI3"/>
<dbReference type="RefSeq" id="WP_024962613.1">
    <property type="nucleotide sequence ID" value="NZ_CABMOL010000014.1"/>
</dbReference>
<evidence type="ECO:0000256" key="6">
    <source>
        <dbReference type="ARBA" id="ARBA00023136"/>
    </source>
</evidence>
<comment type="similarity">
    <text evidence="1 7">Belongs to the Lgt family.</text>
</comment>
<evidence type="ECO:0000256" key="1">
    <source>
        <dbReference type="ARBA" id="ARBA00007150"/>
    </source>
</evidence>
<evidence type="ECO:0000256" key="5">
    <source>
        <dbReference type="ARBA" id="ARBA00022989"/>
    </source>
</evidence>
<keyword evidence="5 7" id="KW-1133">Transmembrane helix</keyword>
<feature type="binding site" evidence="7">
    <location>
        <position position="152"/>
    </location>
    <ligand>
        <name>a 1,2-diacyl-sn-glycero-3-phospho-(1'-sn-glycerol)</name>
        <dbReference type="ChEBI" id="CHEBI:64716"/>
    </ligand>
</feature>
<evidence type="ECO:0000313" key="9">
    <source>
        <dbReference type="Proteomes" id="UP000234639"/>
    </source>
</evidence>
<protein>
    <recommendedName>
        <fullName evidence="7">Phosphatidylglycerol--prolipoprotein diacylglyceryl transferase</fullName>
        <ecNumber evidence="7">2.5.1.145</ecNumber>
    </recommendedName>
</protein>
<dbReference type="InterPro" id="IPR001640">
    <property type="entry name" value="Lgt"/>
</dbReference>
<gene>
    <name evidence="7" type="primary">lgt</name>
    <name evidence="8" type="ORF">CYJ41_02325</name>
</gene>
<feature type="transmembrane region" description="Helical" evidence="7">
    <location>
        <begin position="57"/>
        <end position="79"/>
    </location>
</feature>